<comment type="similarity">
    <text evidence="3 7">Belongs to the metallo-beta-lactamase superfamily. Glyoxalase II family.</text>
</comment>
<dbReference type="InterPro" id="IPR036866">
    <property type="entry name" value="RibonucZ/Hydroxyglut_hydro"/>
</dbReference>
<dbReference type="GO" id="GO:0004416">
    <property type="term" value="F:hydroxyacylglutathione hydrolase activity"/>
    <property type="evidence" value="ECO:0007669"/>
    <property type="project" value="UniProtKB-UniRule"/>
</dbReference>
<feature type="binding site" evidence="7">
    <location>
        <position position="67"/>
    </location>
    <ligand>
        <name>Zn(2+)</name>
        <dbReference type="ChEBI" id="CHEBI:29105"/>
        <label>2</label>
    </ligand>
</feature>
<keyword evidence="6 7" id="KW-0862">Zinc</keyword>
<feature type="binding site" evidence="7">
    <location>
        <position position="62"/>
    </location>
    <ligand>
        <name>Zn(2+)</name>
        <dbReference type="ChEBI" id="CHEBI:29105"/>
        <label>1</label>
    </ligand>
</feature>
<keyword evidence="4 7" id="KW-0479">Metal-binding</keyword>
<dbReference type="EC" id="3.1.2.6" evidence="7"/>
<dbReference type="Gene3D" id="3.60.15.10">
    <property type="entry name" value="Ribonuclease Z/Hydroxyacylglutathione hydrolase-like"/>
    <property type="match status" value="1"/>
</dbReference>
<keyword evidence="5 7" id="KW-0378">Hydrolase</keyword>
<comment type="cofactor">
    <cofactor evidence="7">
        <name>Zn(2+)</name>
        <dbReference type="ChEBI" id="CHEBI:29105"/>
    </cofactor>
    <text evidence="7">Binds 2 Zn(2+) ions per subunit.</text>
</comment>
<feature type="binding site" evidence="7">
    <location>
        <position position="66"/>
    </location>
    <ligand>
        <name>Zn(2+)</name>
        <dbReference type="ChEBI" id="CHEBI:29105"/>
        <label>2</label>
    </ligand>
</feature>
<feature type="binding site" evidence="7">
    <location>
        <position position="143"/>
    </location>
    <ligand>
        <name>Zn(2+)</name>
        <dbReference type="ChEBI" id="CHEBI:29105"/>
        <label>2</label>
    </ligand>
</feature>
<dbReference type="PANTHER" id="PTHR43705">
    <property type="entry name" value="HYDROXYACYLGLUTATHIONE HYDROLASE"/>
    <property type="match status" value="1"/>
</dbReference>
<feature type="binding site" evidence="7">
    <location>
        <position position="64"/>
    </location>
    <ligand>
        <name>Zn(2+)</name>
        <dbReference type="ChEBI" id="CHEBI:29105"/>
        <label>1</label>
    </ligand>
</feature>
<evidence type="ECO:0000313" key="10">
    <source>
        <dbReference type="Proteomes" id="UP000189545"/>
    </source>
</evidence>
<dbReference type="AlphaFoldDB" id="A0A1S6HLH1"/>
<dbReference type="InterPro" id="IPR035680">
    <property type="entry name" value="Clx_II_MBL"/>
</dbReference>
<dbReference type="STRING" id="225848.Sps_01207"/>
<dbReference type="InterPro" id="IPR017782">
    <property type="entry name" value="Hydroxyacylglutathione_Hdrlase"/>
</dbReference>
<feature type="binding site" evidence="7">
    <location>
        <position position="181"/>
    </location>
    <ligand>
        <name>Zn(2+)</name>
        <dbReference type="ChEBI" id="CHEBI:29105"/>
        <label>2</label>
    </ligand>
</feature>
<comment type="function">
    <text evidence="7">Thiolesterase that catalyzes the hydrolysis of S-D-lactoyl-glutathione to form glutathione and D-lactic acid.</text>
</comment>
<comment type="subunit">
    <text evidence="7">Monomer.</text>
</comment>
<evidence type="ECO:0000313" key="9">
    <source>
        <dbReference type="EMBL" id="AQS36376.1"/>
    </source>
</evidence>
<dbReference type="Pfam" id="PF00753">
    <property type="entry name" value="Lactamase_B"/>
    <property type="match status" value="2"/>
</dbReference>
<dbReference type="GO" id="GO:0019243">
    <property type="term" value="P:methylglyoxal catabolic process to D-lactate via S-lactoyl-glutathione"/>
    <property type="evidence" value="ECO:0007669"/>
    <property type="project" value="UniProtKB-UniRule"/>
</dbReference>
<comment type="catalytic activity">
    <reaction evidence="1 7">
        <text>an S-(2-hydroxyacyl)glutathione + H2O = a 2-hydroxy carboxylate + glutathione + H(+)</text>
        <dbReference type="Rhea" id="RHEA:21864"/>
        <dbReference type="ChEBI" id="CHEBI:15377"/>
        <dbReference type="ChEBI" id="CHEBI:15378"/>
        <dbReference type="ChEBI" id="CHEBI:57925"/>
        <dbReference type="ChEBI" id="CHEBI:58896"/>
        <dbReference type="ChEBI" id="CHEBI:71261"/>
        <dbReference type="EC" id="3.1.2.6"/>
    </reaction>
</comment>
<comment type="pathway">
    <text evidence="2 7">Secondary metabolite metabolism; methylglyoxal degradation; (R)-lactate from methylglyoxal: step 2/2.</text>
</comment>
<dbReference type="PIRSF" id="PIRSF005457">
    <property type="entry name" value="Glx"/>
    <property type="match status" value="1"/>
</dbReference>
<accession>A0A1S6HLH1</accession>
<dbReference type="InterPro" id="IPR001279">
    <property type="entry name" value="Metallo-B-lactamas"/>
</dbReference>
<evidence type="ECO:0000256" key="2">
    <source>
        <dbReference type="ARBA" id="ARBA00004963"/>
    </source>
</evidence>
<evidence type="ECO:0000256" key="4">
    <source>
        <dbReference type="ARBA" id="ARBA00022723"/>
    </source>
</evidence>
<dbReference type="PANTHER" id="PTHR43705:SF1">
    <property type="entry name" value="HYDROXYACYLGLUTATHIONE HYDROLASE GLOB"/>
    <property type="match status" value="1"/>
</dbReference>
<dbReference type="EMBL" id="CP014782">
    <property type="protein sequence ID" value="AQS36376.1"/>
    <property type="molecule type" value="Genomic_DNA"/>
</dbReference>
<dbReference type="HAMAP" id="MF_01374">
    <property type="entry name" value="Glyoxalase_2"/>
    <property type="match status" value="1"/>
</dbReference>
<dbReference type="InterPro" id="IPR032282">
    <property type="entry name" value="HAGH_C"/>
</dbReference>
<dbReference type="UniPathway" id="UPA00619">
    <property type="reaction ID" value="UER00676"/>
</dbReference>
<reference evidence="9 10" key="1">
    <citation type="submission" date="2016-03" db="EMBL/GenBank/DDBJ databases">
        <title>Complete genome sequence of Shewanella psychrophila WP2, a deep sea bacterium isolated from west Pacific sediment.</title>
        <authorList>
            <person name="Xu G."/>
            <person name="Jian H."/>
        </authorList>
    </citation>
    <scope>NUCLEOTIDE SEQUENCE [LARGE SCALE GENOMIC DNA]</scope>
    <source>
        <strain evidence="9 10">WP2</strain>
    </source>
</reference>
<evidence type="ECO:0000256" key="3">
    <source>
        <dbReference type="ARBA" id="ARBA00006759"/>
    </source>
</evidence>
<dbReference type="RefSeq" id="WP_077751701.1">
    <property type="nucleotide sequence ID" value="NZ_CP014782.1"/>
</dbReference>
<gene>
    <name evidence="7" type="primary">gloB</name>
    <name evidence="9" type="ORF">Sps_01207</name>
</gene>
<dbReference type="OrthoDB" id="9802248at2"/>
<evidence type="ECO:0000256" key="1">
    <source>
        <dbReference type="ARBA" id="ARBA00001623"/>
    </source>
</evidence>
<dbReference type="KEGG" id="spsw:Sps_01207"/>
<sequence>MQAIESSKLKITPLAAFNDNYIWIISQYGNQSVYVVDPGDAQVVIDYLNIKQLQLAGILITHHHHDHTGGIATLLAHTGHTIEVYGPDNENIDNLNNPLSSNCQGQRHITLKHFNQRVDIIPLPGHTLGHIGYLMEGELFCGDTLFSGGCGRLFEGTPKQMYHSLEALSQLPGETRVYCAHEYTLANLNFALSVEPANPELVQYHNLCLDKRSRQVATIPTSIATERNINPFLRCNADTIKASVNQHFVQNVSDPVDTFALLRQWKDNF</sequence>
<dbReference type="NCBIfam" id="TIGR03413">
    <property type="entry name" value="GSH_gloB"/>
    <property type="match status" value="1"/>
</dbReference>
<dbReference type="GO" id="GO:0046872">
    <property type="term" value="F:metal ion binding"/>
    <property type="evidence" value="ECO:0007669"/>
    <property type="project" value="UniProtKB-KW"/>
</dbReference>
<feature type="binding site" evidence="7">
    <location>
        <position position="126"/>
    </location>
    <ligand>
        <name>Zn(2+)</name>
        <dbReference type="ChEBI" id="CHEBI:29105"/>
        <label>1</label>
    </ligand>
</feature>
<dbReference type="Proteomes" id="UP000189545">
    <property type="component" value="Chromosome"/>
</dbReference>
<dbReference type="InterPro" id="IPR050110">
    <property type="entry name" value="Glyoxalase_II_hydrolase"/>
</dbReference>
<evidence type="ECO:0000256" key="6">
    <source>
        <dbReference type="ARBA" id="ARBA00022833"/>
    </source>
</evidence>
<feature type="binding site" evidence="7">
    <location>
        <position position="143"/>
    </location>
    <ligand>
        <name>Zn(2+)</name>
        <dbReference type="ChEBI" id="CHEBI:29105"/>
        <label>1</label>
    </ligand>
</feature>
<proteinExistence type="inferred from homology"/>
<organism evidence="9 10">
    <name type="scientific">Shewanella psychrophila</name>
    <dbReference type="NCBI Taxonomy" id="225848"/>
    <lineage>
        <taxon>Bacteria</taxon>
        <taxon>Pseudomonadati</taxon>
        <taxon>Pseudomonadota</taxon>
        <taxon>Gammaproteobacteria</taxon>
        <taxon>Alteromonadales</taxon>
        <taxon>Shewanellaceae</taxon>
        <taxon>Shewanella</taxon>
    </lineage>
</organism>
<dbReference type="SMART" id="SM00849">
    <property type="entry name" value="Lactamase_B"/>
    <property type="match status" value="1"/>
</dbReference>
<evidence type="ECO:0000259" key="8">
    <source>
        <dbReference type="SMART" id="SM00849"/>
    </source>
</evidence>
<dbReference type="SUPFAM" id="SSF56281">
    <property type="entry name" value="Metallo-hydrolase/oxidoreductase"/>
    <property type="match status" value="1"/>
</dbReference>
<dbReference type="Pfam" id="PF16123">
    <property type="entry name" value="HAGH_C"/>
    <property type="match status" value="1"/>
</dbReference>
<evidence type="ECO:0000256" key="5">
    <source>
        <dbReference type="ARBA" id="ARBA00022801"/>
    </source>
</evidence>
<protein>
    <recommendedName>
        <fullName evidence="7">Hydroxyacylglutathione hydrolase</fullName>
        <ecNumber evidence="7">3.1.2.6</ecNumber>
    </recommendedName>
    <alternativeName>
        <fullName evidence="7">Glyoxalase II</fullName>
        <shortName evidence="7">Glx II</shortName>
    </alternativeName>
</protein>
<feature type="domain" description="Metallo-beta-lactamase" evidence="8">
    <location>
        <begin position="29"/>
        <end position="181"/>
    </location>
</feature>
<keyword evidence="10" id="KW-1185">Reference proteome</keyword>
<dbReference type="CDD" id="cd07723">
    <property type="entry name" value="hydroxyacylglutathione_hydrolase_MBL-fold"/>
    <property type="match status" value="1"/>
</dbReference>
<name>A0A1S6HLH1_9GAMM</name>
<evidence type="ECO:0000256" key="7">
    <source>
        <dbReference type="HAMAP-Rule" id="MF_01374"/>
    </source>
</evidence>